<keyword evidence="4" id="KW-0808">Transferase</keyword>
<feature type="compositionally biased region" description="Polar residues" evidence="16">
    <location>
        <begin position="632"/>
        <end position="659"/>
    </location>
</feature>
<keyword evidence="6 18" id="KW-0732">Signal</keyword>
<keyword evidence="22" id="KW-1185">Reference proteome</keyword>
<keyword evidence="3" id="KW-0597">Phosphoprotein</keyword>
<dbReference type="SUPFAM" id="SSF56112">
    <property type="entry name" value="Protein kinase-like (PK-like)"/>
    <property type="match status" value="1"/>
</dbReference>
<keyword evidence="7" id="KW-0677">Repeat</keyword>
<reference evidence="21 22" key="1">
    <citation type="journal article" date="2023" name="G3 (Bethesda)">
        <title>A chromosome-length genome assembly and annotation of blackberry (Rubus argutus, cv. 'Hillquist').</title>
        <authorList>
            <person name="Bruna T."/>
            <person name="Aryal R."/>
            <person name="Dudchenko O."/>
            <person name="Sargent D.J."/>
            <person name="Mead D."/>
            <person name="Buti M."/>
            <person name="Cavallini A."/>
            <person name="Hytonen T."/>
            <person name="Andres J."/>
            <person name="Pham M."/>
            <person name="Weisz D."/>
            <person name="Mascagni F."/>
            <person name="Usai G."/>
            <person name="Natali L."/>
            <person name="Bassil N."/>
            <person name="Fernandez G.E."/>
            <person name="Lomsadze A."/>
            <person name="Armour M."/>
            <person name="Olukolu B."/>
            <person name="Poorten T."/>
            <person name="Britton C."/>
            <person name="Davik J."/>
            <person name="Ashrafi H."/>
            <person name="Aiden E.L."/>
            <person name="Borodovsky M."/>
            <person name="Worthington M."/>
        </authorList>
    </citation>
    <scope>NUCLEOTIDE SEQUENCE [LARGE SCALE GENOMIC DNA]</scope>
    <source>
        <strain evidence="21">PI 553951</strain>
    </source>
</reference>
<organism evidence="21 22">
    <name type="scientific">Rubus argutus</name>
    <name type="common">Southern blackberry</name>
    <dbReference type="NCBI Taxonomy" id="59490"/>
    <lineage>
        <taxon>Eukaryota</taxon>
        <taxon>Viridiplantae</taxon>
        <taxon>Streptophyta</taxon>
        <taxon>Embryophyta</taxon>
        <taxon>Tracheophyta</taxon>
        <taxon>Spermatophyta</taxon>
        <taxon>Magnoliopsida</taxon>
        <taxon>eudicotyledons</taxon>
        <taxon>Gunneridae</taxon>
        <taxon>Pentapetalae</taxon>
        <taxon>rosids</taxon>
        <taxon>fabids</taxon>
        <taxon>Rosales</taxon>
        <taxon>Rosaceae</taxon>
        <taxon>Rosoideae</taxon>
        <taxon>Rosoideae incertae sedis</taxon>
        <taxon>Rubus</taxon>
    </lineage>
</organism>
<dbReference type="GO" id="GO:0004674">
    <property type="term" value="F:protein serine/threonine kinase activity"/>
    <property type="evidence" value="ECO:0007669"/>
    <property type="project" value="UniProtKB-KW"/>
</dbReference>
<feature type="transmembrane region" description="Helical" evidence="17">
    <location>
        <begin position="281"/>
        <end position="305"/>
    </location>
</feature>
<evidence type="ECO:0000256" key="10">
    <source>
        <dbReference type="ARBA" id="ARBA00022840"/>
    </source>
</evidence>
<evidence type="ECO:0000256" key="2">
    <source>
        <dbReference type="ARBA" id="ARBA00022527"/>
    </source>
</evidence>
<comment type="subcellular location">
    <subcellularLocation>
        <location evidence="1">Membrane</location>
        <topology evidence="1">Single-pass membrane protein</topology>
    </subcellularLocation>
</comment>
<evidence type="ECO:0000256" key="9">
    <source>
        <dbReference type="ARBA" id="ARBA00022777"/>
    </source>
</evidence>
<accession>A0AAW1YDF4</accession>
<dbReference type="GO" id="GO:0005886">
    <property type="term" value="C:plasma membrane"/>
    <property type="evidence" value="ECO:0007669"/>
    <property type="project" value="TreeGrafter"/>
</dbReference>
<evidence type="ECO:0000259" key="20">
    <source>
        <dbReference type="PROSITE" id="PS51473"/>
    </source>
</evidence>
<dbReference type="GO" id="GO:0009737">
    <property type="term" value="P:response to abscisic acid"/>
    <property type="evidence" value="ECO:0007669"/>
    <property type="project" value="UniProtKB-ARBA"/>
</dbReference>
<dbReference type="FunFam" id="3.30.430.20:FF:000003">
    <property type="entry name" value="Cysteine-rich RLK (RECEPTOR-like protein kinase) 10"/>
    <property type="match status" value="1"/>
</dbReference>
<evidence type="ECO:0000256" key="14">
    <source>
        <dbReference type="ARBA" id="ARBA00023180"/>
    </source>
</evidence>
<dbReference type="InterPro" id="IPR008271">
    <property type="entry name" value="Ser/Thr_kinase_AS"/>
</dbReference>
<keyword evidence="2" id="KW-0723">Serine/threonine-protein kinase</keyword>
<sequence length="667" mass="74153">MVFSRCGFFLICMLQLPVLVVITEALVPQVLLSIECLGGNYTDNSTYQRNLNTLLPSLPSAGNGNGYGFYNSSFGENEDKVYGVALCRPFVDPDACGDCFSFASNNIKLTCPFKKEAIAWYDNCTLRYSDRSIYGTMETQPFYSRWNTQNVSTLDVDGFYNQFIALMERLRGQAAANGPLLKCAVGNATPPGMYQTIYAFLQCTPDLSLQQCSDCLAASLVDVRNYFFGKKIAVIIYPSCCIRVQDSVFYEPASIEALLLSANGTTSGGKKQSNSNTARTVIIIIVVAIVGSLVVIISVCIYARLRKTKKNLEVRSAEDDDLQFDFGSIRGATNDFSESNKLGQGGFGAVYRGRLWNEVDVAVKRLSRDSAQGDIEFKNEVELVAKLHHRNLVRLLGFCLERNERLLIYEFVPNASLDHFIFDPIKREQLDWDIRYKIIIGIGRGLLYLHEDSRLRIIHRDLKASNILLDAEMNPKIADFGMARLFNIDQTQAETSRIVGTYGYMAPEYVMRGHFSVKSDIYSFGVLVLEILTGQKNSSFQHQGNGEALLSYAWKSWREGTASNLIDPLLRTGSKPEIMRCIHIALLCVQQSVADRPTMTAVSQMHNSNSLNLLVPSEPAFFMPSGIGSSFDTSLGGESNSGETRSGQSKNSVQNSGQDLITEIYPR</sequence>
<evidence type="ECO:0008006" key="23">
    <source>
        <dbReference type="Google" id="ProtNLM"/>
    </source>
</evidence>
<dbReference type="InterPro" id="IPR038408">
    <property type="entry name" value="GNK2_sf"/>
</dbReference>
<feature type="signal peptide" evidence="18">
    <location>
        <begin position="1"/>
        <end position="25"/>
    </location>
</feature>
<keyword evidence="8 15" id="KW-0547">Nucleotide-binding</keyword>
<keyword evidence="9" id="KW-0418">Kinase</keyword>
<keyword evidence="5 17" id="KW-0812">Transmembrane</keyword>
<evidence type="ECO:0000313" key="22">
    <source>
        <dbReference type="Proteomes" id="UP001457282"/>
    </source>
</evidence>
<evidence type="ECO:0000256" key="6">
    <source>
        <dbReference type="ARBA" id="ARBA00022729"/>
    </source>
</evidence>
<evidence type="ECO:0000256" key="17">
    <source>
        <dbReference type="SAM" id="Phobius"/>
    </source>
</evidence>
<dbReference type="PANTHER" id="PTHR27002">
    <property type="entry name" value="RECEPTOR-LIKE SERINE/THREONINE-PROTEIN KINASE SD1-8"/>
    <property type="match status" value="1"/>
</dbReference>
<feature type="domain" description="Gnk2-homologous" evidence="20">
    <location>
        <begin position="139"/>
        <end position="249"/>
    </location>
</feature>
<evidence type="ECO:0000256" key="15">
    <source>
        <dbReference type="PROSITE-ProRule" id="PRU10141"/>
    </source>
</evidence>
<evidence type="ECO:0000256" key="1">
    <source>
        <dbReference type="ARBA" id="ARBA00004167"/>
    </source>
</evidence>
<evidence type="ECO:0000256" key="8">
    <source>
        <dbReference type="ARBA" id="ARBA00022741"/>
    </source>
</evidence>
<dbReference type="PROSITE" id="PS51473">
    <property type="entry name" value="GNK2"/>
    <property type="match status" value="2"/>
</dbReference>
<evidence type="ECO:0000256" key="11">
    <source>
        <dbReference type="ARBA" id="ARBA00022989"/>
    </source>
</evidence>
<evidence type="ECO:0000256" key="4">
    <source>
        <dbReference type="ARBA" id="ARBA00022679"/>
    </source>
</evidence>
<keyword evidence="12 17" id="KW-0472">Membrane</keyword>
<evidence type="ECO:0000259" key="19">
    <source>
        <dbReference type="PROSITE" id="PS50011"/>
    </source>
</evidence>
<feature type="binding site" evidence="15">
    <location>
        <position position="364"/>
    </location>
    <ligand>
        <name>ATP</name>
        <dbReference type="ChEBI" id="CHEBI:30616"/>
    </ligand>
</feature>
<dbReference type="Proteomes" id="UP001457282">
    <property type="component" value="Unassembled WGS sequence"/>
</dbReference>
<dbReference type="PROSITE" id="PS00108">
    <property type="entry name" value="PROTEIN_KINASE_ST"/>
    <property type="match status" value="1"/>
</dbReference>
<dbReference type="FunFam" id="1.10.510.10:FF:000343">
    <property type="entry name" value="Cysteine-rich receptor-like protein kinase 28"/>
    <property type="match status" value="1"/>
</dbReference>
<dbReference type="Gene3D" id="3.30.430.20">
    <property type="entry name" value="Gnk2 domain, C-X8-C-X2-C motif"/>
    <property type="match status" value="2"/>
</dbReference>
<dbReference type="CDD" id="cd23509">
    <property type="entry name" value="Gnk2-like"/>
    <property type="match status" value="2"/>
</dbReference>
<dbReference type="EMBL" id="JBEDUW010000002">
    <property type="protein sequence ID" value="KAK9946091.1"/>
    <property type="molecule type" value="Genomic_DNA"/>
</dbReference>
<evidence type="ECO:0000256" key="16">
    <source>
        <dbReference type="SAM" id="MobiDB-lite"/>
    </source>
</evidence>
<evidence type="ECO:0000256" key="12">
    <source>
        <dbReference type="ARBA" id="ARBA00023136"/>
    </source>
</evidence>
<gene>
    <name evidence="21" type="ORF">M0R45_011569</name>
</gene>
<dbReference type="SMART" id="SM00220">
    <property type="entry name" value="S_TKc"/>
    <property type="match status" value="1"/>
</dbReference>
<dbReference type="Pfam" id="PF07714">
    <property type="entry name" value="PK_Tyr_Ser-Thr"/>
    <property type="match status" value="1"/>
</dbReference>
<dbReference type="Pfam" id="PF01657">
    <property type="entry name" value="Stress-antifung"/>
    <property type="match status" value="2"/>
</dbReference>
<dbReference type="InterPro" id="IPR001245">
    <property type="entry name" value="Ser-Thr/Tyr_kinase_cat_dom"/>
</dbReference>
<feature type="chain" id="PRO_5043452677" description="Cysteine-rich receptor-like protein kinase 10" evidence="18">
    <location>
        <begin position="26"/>
        <end position="667"/>
    </location>
</feature>
<keyword evidence="11 17" id="KW-1133">Transmembrane helix</keyword>
<comment type="caution">
    <text evidence="21">The sequence shown here is derived from an EMBL/GenBank/DDBJ whole genome shotgun (WGS) entry which is preliminary data.</text>
</comment>
<dbReference type="Gene3D" id="1.10.510.10">
    <property type="entry name" value="Transferase(Phosphotransferase) domain 1"/>
    <property type="match status" value="1"/>
</dbReference>
<dbReference type="InterPro" id="IPR000719">
    <property type="entry name" value="Prot_kinase_dom"/>
</dbReference>
<protein>
    <recommendedName>
        <fullName evidence="23">Cysteine-rich receptor-like protein kinase 10</fullName>
    </recommendedName>
</protein>
<dbReference type="FunFam" id="3.30.200.20:FF:000142">
    <property type="entry name" value="Cysteine-rich receptor-like protein kinase 10"/>
    <property type="match status" value="1"/>
</dbReference>
<keyword evidence="10 15" id="KW-0067">ATP-binding</keyword>
<dbReference type="CDD" id="cd14066">
    <property type="entry name" value="STKc_IRAK"/>
    <property type="match status" value="1"/>
</dbReference>
<keyword evidence="13" id="KW-0675">Receptor</keyword>
<proteinExistence type="predicted"/>
<evidence type="ECO:0000256" key="3">
    <source>
        <dbReference type="ARBA" id="ARBA00022553"/>
    </source>
</evidence>
<dbReference type="AlphaFoldDB" id="A0AAW1YDF4"/>
<feature type="domain" description="Protein kinase" evidence="19">
    <location>
        <begin position="336"/>
        <end position="609"/>
    </location>
</feature>
<evidence type="ECO:0000256" key="13">
    <source>
        <dbReference type="ARBA" id="ARBA00023170"/>
    </source>
</evidence>
<dbReference type="InterPro" id="IPR011009">
    <property type="entry name" value="Kinase-like_dom_sf"/>
</dbReference>
<dbReference type="PROSITE" id="PS50011">
    <property type="entry name" value="PROTEIN_KINASE_DOM"/>
    <property type="match status" value="1"/>
</dbReference>
<dbReference type="InterPro" id="IPR017441">
    <property type="entry name" value="Protein_kinase_ATP_BS"/>
</dbReference>
<dbReference type="GO" id="GO:0005524">
    <property type="term" value="F:ATP binding"/>
    <property type="evidence" value="ECO:0007669"/>
    <property type="project" value="UniProtKB-UniRule"/>
</dbReference>
<keyword evidence="14" id="KW-0325">Glycoprotein</keyword>
<evidence type="ECO:0000313" key="21">
    <source>
        <dbReference type="EMBL" id="KAK9946091.1"/>
    </source>
</evidence>
<evidence type="ECO:0000256" key="7">
    <source>
        <dbReference type="ARBA" id="ARBA00022737"/>
    </source>
</evidence>
<evidence type="ECO:0000256" key="5">
    <source>
        <dbReference type="ARBA" id="ARBA00022692"/>
    </source>
</evidence>
<dbReference type="Gene3D" id="3.30.200.20">
    <property type="entry name" value="Phosphorylase Kinase, domain 1"/>
    <property type="match status" value="1"/>
</dbReference>
<name>A0AAW1YDF4_RUBAR</name>
<evidence type="ECO:0000256" key="18">
    <source>
        <dbReference type="SAM" id="SignalP"/>
    </source>
</evidence>
<feature type="domain" description="Gnk2-homologous" evidence="20">
    <location>
        <begin position="29"/>
        <end position="133"/>
    </location>
</feature>
<dbReference type="PANTHER" id="PTHR27002:SF1104">
    <property type="entry name" value="CYSTEINE-RICH RECEPTOR-LIKE PROTEIN KINASE 27-RELATED"/>
    <property type="match status" value="1"/>
</dbReference>
<feature type="region of interest" description="Disordered" evidence="16">
    <location>
        <begin position="632"/>
        <end position="667"/>
    </location>
</feature>
<dbReference type="PROSITE" id="PS00107">
    <property type="entry name" value="PROTEIN_KINASE_ATP"/>
    <property type="match status" value="1"/>
</dbReference>
<dbReference type="InterPro" id="IPR002902">
    <property type="entry name" value="GNK2"/>
</dbReference>